<dbReference type="WBParaSite" id="RSKR_0001031900.1">
    <property type="protein sequence ID" value="RSKR_0001031900.1"/>
    <property type="gene ID" value="RSKR_0001031900"/>
</dbReference>
<name>A0AC35UDS6_9BILA</name>
<dbReference type="Proteomes" id="UP000095286">
    <property type="component" value="Unplaced"/>
</dbReference>
<sequence length="153" mass="17477">MMSTFDSYFSELAGDLTRDAQEGVYPIFQNSNHTDTSQMVALDAYFALPSVMATDKTAYATYKEQIKERNEMGIAQVEAVYVAKESKLTDLQKALYQALKVICRNKNLTIKELEDVLRATKGKYSKIDNYEIDRIVVGTFYPYAIEIMDRHSN</sequence>
<evidence type="ECO:0000313" key="1">
    <source>
        <dbReference type="Proteomes" id="UP000095286"/>
    </source>
</evidence>
<accession>A0AC35UDS6</accession>
<organism evidence="1 2">
    <name type="scientific">Rhabditophanes sp. KR3021</name>
    <dbReference type="NCBI Taxonomy" id="114890"/>
    <lineage>
        <taxon>Eukaryota</taxon>
        <taxon>Metazoa</taxon>
        <taxon>Ecdysozoa</taxon>
        <taxon>Nematoda</taxon>
        <taxon>Chromadorea</taxon>
        <taxon>Rhabditida</taxon>
        <taxon>Tylenchina</taxon>
        <taxon>Panagrolaimomorpha</taxon>
        <taxon>Strongyloidoidea</taxon>
        <taxon>Alloionematidae</taxon>
        <taxon>Rhabditophanes</taxon>
    </lineage>
</organism>
<evidence type="ECO:0000313" key="2">
    <source>
        <dbReference type="WBParaSite" id="RSKR_0001031900.1"/>
    </source>
</evidence>
<proteinExistence type="predicted"/>
<protein>
    <submittedName>
        <fullName evidence="2">Phage protein</fullName>
    </submittedName>
</protein>
<reference evidence="2" key="1">
    <citation type="submission" date="2016-11" db="UniProtKB">
        <authorList>
            <consortium name="WormBaseParasite"/>
        </authorList>
    </citation>
    <scope>IDENTIFICATION</scope>
    <source>
        <strain evidence="2">KR3021</strain>
    </source>
</reference>